<protein>
    <submittedName>
        <fullName evidence="1">Uncharacterized protein</fullName>
    </submittedName>
</protein>
<dbReference type="EMBL" id="KN831769">
    <property type="protein sequence ID" value="KIM47416.1"/>
    <property type="molecule type" value="Genomic_DNA"/>
</dbReference>
<keyword evidence="2" id="KW-1185">Reference proteome</keyword>
<dbReference type="HOGENOM" id="CLU_2097167_0_0_1"/>
<dbReference type="AlphaFoldDB" id="A0A0C3CU49"/>
<accession>A0A0C3CU49</accession>
<sequence length="116" mass="13417">MVVVYPSVSCEDPLFQKADRWDRLDTGVSDADVHAEIVNHFLHGAACWSFMRPHFSAHGYTLYYSSDTLPWDTFPEPLPKAVQNPKYPYARRCYERDEDALFGVDVHYFFGILHDG</sequence>
<reference evidence="2" key="2">
    <citation type="submission" date="2015-01" db="EMBL/GenBank/DDBJ databases">
        <title>Evolutionary Origins and Diversification of the Mycorrhizal Mutualists.</title>
        <authorList>
            <consortium name="DOE Joint Genome Institute"/>
            <consortium name="Mycorrhizal Genomics Consortium"/>
            <person name="Kohler A."/>
            <person name="Kuo A."/>
            <person name="Nagy L.G."/>
            <person name="Floudas D."/>
            <person name="Copeland A."/>
            <person name="Barry K.W."/>
            <person name="Cichocki N."/>
            <person name="Veneault-Fourrey C."/>
            <person name="LaButti K."/>
            <person name="Lindquist E.A."/>
            <person name="Lipzen A."/>
            <person name="Lundell T."/>
            <person name="Morin E."/>
            <person name="Murat C."/>
            <person name="Riley R."/>
            <person name="Ohm R."/>
            <person name="Sun H."/>
            <person name="Tunlid A."/>
            <person name="Henrissat B."/>
            <person name="Grigoriev I.V."/>
            <person name="Hibbett D.S."/>
            <person name="Martin F."/>
        </authorList>
    </citation>
    <scope>NUCLEOTIDE SEQUENCE [LARGE SCALE GENOMIC DNA]</scope>
    <source>
        <strain evidence="2">h7</strain>
    </source>
</reference>
<evidence type="ECO:0000313" key="1">
    <source>
        <dbReference type="EMBL" id="KIM47416.1"/>
    </source>
</evidence>
<dbReference type="Proteomes" id="UP000053424">
    <property type="component" value="Unassembled WGS sequence"/>
</dbReference>
<gene>
    <name evidence="1" type="ORF">M413DRAFT_199547</name>
</gene>
<evidence type="ECO:0000313" key="2">
    <source>
        <dbReference type="Proteomes" id="UP000053424"/>
    </source>
</evidence>
<reference evidence="1 2" key="1">
    <citation type="submission" date="2014-04" db="EMBL/GenBank/DDBJ databases">
        <authorList>
            <consortium name="DOE Joint Genome Institute"/>
            <person name="Kuo A."/>
            <person name="Gay G."/>
            <person name="Dore J."/>
            <person name="Kohler A."/>
            <person name="Nagy L.G."/>
            <person name="Floudas D."/>
            <person name="Copeland A."/>
            <person name="Barry K.W."/>
            <person name="Cichocki N."/>
            <person name="Veneault-Fourrey C."/>
            <person name="LaButti K."/>
            <person name="Lindquist E.A."/>
            <person name="Lipzen A."/>
            <person name="Lundell T."/>
            <person name="Morin E."/>
            <person name="Murat C."/>
            <person name="Sun H."/>
            <person name="Tunlid A."/>
            <person name="Henrissat B."/>
            <person name="Grigoriev I.V."/>
            <person name="Hibbett D.S."/>
            <person name="Martin F."/>
            <person name="Nordberg H.P."/>
            <person name="Cantor M.N."/>
            <person name="Hua S.X."/>
        </authorList>
    </citation>
    <scope>NUCLEOTIDE SEQUENCE [LARGE SCALE GENOMIC DNA]</scope>
    <source>
        <strain evidence="2">h7</strain>
    </source>
</reference>
<name>A0A0C3CU49_HEBCY</name>
<organism evidence="1 2">
    <name type="scientific">Hebeloma cylindrosporum</name>
    <dbReference type="NCBI Taxonomy" id="76867"/>
    <lineage>
        <taxon>Eukaryota</taxon>
        <taxon>Fungi</taxon>
        <taxon>Dikarya</taxon>
        <taxon>Basidiomycota</taxon>
        <taxon>Agaricomycotina</taxon>
        <taxon>Agaricomycetes</taxon>
        <taxon>Agaricomycetidae</taxon>
        <taxon>Agaricales</taxon>
        <taxon>Agaricineae</taxon>
        <taxon>Hymenogastraceae</taxon>
        <taxon>Hebeloma</taxon>
    </lineage>
</organism>
<dbReference type="OrthoDB" id="3224178at2759"/>
<proteinExistence type="predicted"/>